<feature type="region of interest" description="Disordered" evidence="4">
    <location>
        <begin position="156"/>
        <end position="184"/>
    </location>
</feature>
<evidence type="ECO:0000313" key="7">
    <source>
        <dbReference type="Proteomes" id="UP001596380"/>
    </source>
</evidence>
<comment type="caution">
    <text evidence="6">The sequence shown here is derived from an EMBL/GenBank/DDBJ whole genome shotgun (WGS) entry which is preliminary data.</text>
</comment>
<dbReference type="InterPro" id="IPR018060">
    <property type="entry name" value="HTH_AraC"/>
</dbReference>
<evidence type="ECO:0000256" key="1">
    <source>
        <dbReference type="ARBA" id="ARBA00023015"/>
    </source>
</evidence>
<keyword evidence="7" id="KW-1185">Reference proteome</keyword>
<dbReference type="RefSeq" id="WP_160822745.1">
    <property type="nucleotide sequence ID" value="NZ_JBHSXS010000008.1"/>
</dbReference>
<evidence type="ECO:0000313" key="6">
    <source>
        <dbReference type="EMBL" id="MFC6881319.1"/>
    </source>
</evidence>
<name>A0ABW2CK13_9ACTN</name>
<dbReference type="InterPro" id="IPR009057">
    <property type="entry name" value="Homeodomain-like_sf"/>
</dbReference>
<evidence type="ECO:0000259" key="5">
    <source>
        <dbReference type="PROSITE" id="PS01124"/>
    </source>
</evidence>
<dbReference type="SMART" id="SM00342">
    <property type="entry name" value="HTH_ARAC"/>
    <property type="match status" value="1"/>
</dbReference>
<dbReference type="EMBL" id="JBHSXS010000008">
    <property type="protein sequence ID" value="MFC6881319.1"/>
    <property type="molecule type" value="Genomic_DNA"/>
</dbReference>
<evidence type="ECO:0000256" key="2">
    <source>
        <dbReference type="ARBA" id="ARBA00023125"/>
    </source>
</evidence>
<keyword evidence="3" id="KW-0804">Transcription</keyword>
<evidence type="ECO:0000256" key="4">
    <source>
        <dbReference type="SAM" id="MobiDB-lite"/>
    </source>
</evidence>
<dbReference type="Pfam" id="PF12833">
    <property type="entry name" value="HTH_18"/>
    <property type="match status" value="1"/>
</dbReference>
<dbReference type="Gene3D" id="1.20.1290.10">
    <property type="entry name" value="AhpD-like"/>
    <property type="match status" value="1"/>
</dbReference>
<dbReference type="InterPro" id="IPR050204">
    <property type="entry name" value="AraC_XylS_family_regulators"/>
</dbReference>
<gene>
    <name evidence="6" type="ORF">ACFQKB_16240</name>
</gene>
<dbReference type="PROSITE" id="PS01124">
    <property type="entry name" value="HTH_ARAC_FAMILY_2"/>
    <property type="match status" value="1"/>
</dbReference>
<dbReference type="PANTHER" id="PTHR46796">
    <property type="entry name" value="HTH-TYPE TRANSCRIPTIONAL ACTIVATOR RHAS-RELATED"/>
    <property type="match status" value="1"/>
</dbReference>
<proteinExistence type="predicted"/>
<feature type="domain" description="HTH araC/xylS-type" evidence="5">
    <location>
        <begin position="223"/>
        <end position="321"/>
    </location>
</feature>
<sequence length="472" mass="49861">MAHIALPPELPPGTLGLAQYRPETGRPLTELVEALLHAPGDLGRADRALIAAYVSVLNDSRFCASTTTEVCAQLLPEGRPLVDKILADPASAPISSKLRALLAIAKAVRDSGHAVTGEVVGAARRAGATDVEIHDAVLIAAVFSMLNRYNDGLAAEQRRDAPACRPAAGGPPSPRRAPEETAEAERLAEAAGTLAEEAGEDLSHVDIENGRAWTTELRSTAVARAIGRMNERLDESHELHDIAQTVFMSPFHFHRIFRTTCGTSPGRFLTALRMARAKRLLIETSITSTEVGLKVGYSSFGTFTTTFTKLVGLPPGKFRACVRPIADVPIHILLGDLISGDGHGADGGIRGWLEARPDGTNGVALVGLFPSGIPQEPVACAGLAPPGPVHLPKVSATGAVTALAVSVRADASVREVLTESPRAAFYVGAAEDPIDLDQAAGERPFRIALRERRLTDPPILLAFPLLLNAART</sequence>
<keyword evidence="1" id="KW-0805">Transcription regulation</keyword>
<dbReference type="Gene3D" id="1.10.10.60">
    <property type="entry name" value="Homeodomain-like"/>
    <property type="match status" value="2"/>
</dbReference>
<keyword evidence="2" id="KW-0238">DNA-binding</keyword>
<dbReference type="SUPFAM" id="SSF46689">
    <property type="entry name" value="Homeodomain-like"/>
    <property type="match status" value="2"/>
</dbReference>
<evidence type="ECO:0000256" key="3">
    <source>
        <dbReference type="ARBA" id="ARBA00023163"/>
    </source>
</evidence>
<dbReference type="Proteomes" id="UP001596380">
    <property type="component" value="Unassembled WGS sequence"/>
</dbReference>
<reference evidence="7" key="1">
    <citation type="journal article" date="2019" name="Int. J. Syst. Evol. Microbiol.">
        <title>The Global Catalogue of Microorganisms (GCM) 10K type strain sequencing project: providing services to taxonomists for standard genome sequencing and annotation.</title>
        <authorList>
            <consortium name="The Broad Institute Genomics Platform"/>
            <consortium name="The Broad Institute Genome Sequencing Center for Infectious Disease"/>
            <person name="Wu L."/>
            <person name="Ma J."/>
        </authorList>
    </citation>
    <scope>NUCLEOTIDE SEQUENCE [LARGE SCALE GENOMIC DNA]</scope>
    <source>
        <strain evidence="7">JCM 3369</strain>
    </source>
</reference>
<dbReference type="PANTHER" id="PTHR46796:SF2">
    <property type="entry name" value="TRANSCRIPTIONAL REGULATORY PROTEIN"/>
    <property type="match status" value="1"/>
</dbReference>
<dbReference type="InterPro" id="IPR029032">
    <property type="entry name" value="AhpD-like"/>
</dbReference>
<dbReference type="SUPFAM" id="SSF69118">
    <property type="entry name" value="AhpD-like"/>
    <property type="match status" value="1"/>
</dbReference>
<organism evidence="6 7">
    <name type="scientific">Actinomadura yumaensis</name>
    <dbReference type="NCBI Taxonomy" id="111807"/>
    <lineage>
        <taxon>Bacteria</taxon>
        <taxon>Bacillati</taxon>
        <taxon>Actinomycetota</taxon>
        <taxon>Actinomycetes</taxon>
        <taxon>Streptosporangiales</taxon>
        <taxon>Thermomonosporaceae</taxon>
        <taxon>Actinomadura</taxon>
    </lineage>
</organism>
<protein>
    <submittedName>
        <fullName evidence="6">Helix-turn-helix domain-containing protein</fullName>
    </submittedName>
</protein>
<accession>A0ABW2CK13</accession>